<evidence type="ECO:0000256" key="2">
    <source>
        <dbReference type="RuleBase" id="RU000384"/>
    </source>
</evidence>
<dbReference type="Pfam" id="PF12437">
    <property type="entry name" value="GSIII_N"/>
    <property type="match status" value="1"/>
</dbReference>
<accession>A0A7S3V1W7</accession>
<protein>
    <recommendedName>
        <fullName evidence="3">GS catalytic domain-containing protein</fullName>
    </recommendedName>
</protein>
<feature type="domain" description="GS catalytic" evidence="3">
    <location>
        <begin position="222"/>
        <end position="641"/>
    </location>
</feature>
<dbReference type="InterPro" id="IPR022147">
    <property type="entry name" value="GSIII_N"/>
</dbReference>
<dbReference type="InterPro" id="IPR008146">
    <property type="entry name" value="Gln_synth_cat_dom"/>
</dbReference>
<proteinExistence type="inferred from homology"/>
<dbReference type="PANTHER" id="PTHR42974">
    <property type="entry name" value="GLUTAMINE SYNTHETASE"/>
    <property type="match status" value="1"/>
</dbReference>
<name>A0A7S3V1W7_9STRA</name>
<evidence type="ECO:0000313" key="4">
    <source>
        <dbReference type="EMBL" id="CAE0446144.1"/>
    </source>
</evidence>
<comment type="similarity">
    <text evidence="1 2">Belongs to the glutamine synthetase family.</text>
</comment>
<reference evidence="4" key="1">
    <citation type="submission" date="2021-01" db="EMBL/GenBank/DDBJ databases">
        <authorList>
            <person name="Corre E."/>
            <person name="Pelletier E."/>
            <person name="Niang G."/>
            <person name="Scheremetjew M."/>
            <person name="Finn R."/>
            <person name="Kale V."/>
            <person name="Holt S."/>
            <person name="Cochrane G."/>
            <person name="Meng A."/>
            <person name="Brown T."/>
            <person name="Cohen L."/>
        </authorList>
    </citation>
    <scope>NUCLEOTIDE SEQUENCE</scope>
    <source>
        <strain evidence="4">GSBS06</strain>
    </source>
</reference>
<dbReference type="Pfam" id="PF18318">
    <property type="entry name" value="Gln-synt_C-ter"/>
    <property type="match status" value="1"/>
</dbReference>
<dbReference type="InterPro" id="IPR052725">
    <property type="entry name" value="GS_Type-3"/>
</dbReference>
<evidence type="ECO:0000259" key="3">
    <source>
        <dbReference type="PROSITE" id="PS51987"/>
    </source>
</evidence>
<dbReference type="GO" id="GO:0004356">
    <property type="term" value="F:glutamine synthetase activity"/>
    <property type="evidence" value="ECO:0007669"/>
    <property type="project" value="InterPro"/>
</dbReference>
<dbReference type="SUPFAM" id="SSF55931">
    <property type="entry name" value="Glutamine synthetase/guanido kinase"/>
    <property type="match status" value="1"/>
</dbReference>
<organism evidence="4">
    <name type="scientific">Aplanochytrium stocchinoi</name>
    <dbReference type="NCBI Taxonomy" id="215587"/>
    <lineage>
        <taxon>Eukaryota</taxon>
        <taxon>Sar</taxon>
        <taxon>Stramenopiles</taxon>
        <taxon>Bigyra</taxon>
        <taxon>Labyrinthulomycetes</taxon>
        <taxon>Thraustochytrida</taxon>
        <taxon>Thraustochytriidae</taxon>
        <taxon>Aplanochytrium</taxon>
    </lineage>
</organism>
<dbReference type="Gene3D" id="3.30.590.10">
    <property type="entry name" value="Glutamine synthetase/guanido kinase, catalytic domain"/>
    <property type="match status" value="1"/>
</dbReference>
<dbReference type="PROSITE" id="PS51987">
    <property type="entry name" value="GS_CATALYTIC"/>
    <property type="match status" value="1"/>
</dbReference>
<dbReference type="AlphaFoldDB" id="A0A7S3V1W7"/>
<dbReference type="PANTHER" id="PTHR42974:SF1">
    <property type="entry name" value="TYPE-3 GLUTAMINE SYNTHETASE"/>
    <property type="match status" value="1"/>
</dbReference>
<sequence>MFARSLQVFRQAGIAGLRSSQNSSRYLKVGQELKFARHFSTEDDDEIFDYGSARMNKLHALGEAVFDDKKMMEALSPSTWNNFVKARQEGGRLSKEEENEIAQSMMDWAMDLGAVNFAHWASPVRGPYNLMKHDAFIDIDFKTGQSEITFSGSKLFLGETDGSSFPNGGLRDTHRAAAYLSWDRTSPCFVKGDTLMIPSAFITWNGEALDEKTPLLRSQEAVHEQGKRLLKALGYDSTGIDCNVGWEQEFFFVEKDHFEQRPDLIACGRTLFGAMPSRGQQTDLNYFSNIAPKIKAALEATQEELLRQGVNLLVYHNEVAPGQHEFSPIFTRSAKSADQNILAMEVLYEKSLEYGLIPLYHEKPFAGINGSGKHSNWGLQCASTGRNLFIPGDNAKDQKCFIAIIACLLRAVHLHGDIIRAGCASAGNDHRLGAQEAPPAILSLYLGEGLGKHVENIIAGNSDLEGYEESKKTLSFGTRAVGDIQAAMEDRNRTAPFPWCGNRFELRAVGSEQHFGFAIAVVQAAFADSMQVLADRIEGGQNLQDAVREMLEAHIDAMFNGDGYSSEWQDEVAPSRGLPNLRTTVDALEEFASPKNKEFLERTGVFRHHEVEARQSILLGKYIEVILLEANCFLDMANTGILPACAQDLATYSADPALAGDRAEIYDSLAKEVEKLSAVIDATPHDATDNVLARYCVDVVKPQMESLRVLVDSAERKVDKDIWPFPNYEDLVYAPQRQV</sequence>
<dbReference type="Gene3D" id="1.20.120.1560">
    <property type="match status" value="1"/>
</dbReference>
<dbReference type="SMART" id="SM01230">
    <property type="entry name" value="Gln-synt_C"/>
    <property type="match status" value="1"/>
</dbReference>
<dbReference type="InterPro" id="IPR014746">
    <property type="entry name" value="Gln_synth/guanido_kin_cat_dom"/>
</dbReference>
<evidence type="ECO:0000256" key="1">
    <source>
        <dbReference type="PROSITE-ProRule" id="PRU01331"/>
    </source>
</evidence>
<gene>
    <name evidence="4" type="ORF">ASTO00021_LOCUS16151</name>
</gene>
<dbReference type="InterPro" id="IPR040577">
    <property type="entry name" value="Gln-synt_C"/>
</dbReference>
<dbReference type="Pfam" id="PF00120">
    <property type="entry name" value="Gln-synt_C"/>
    <property type="match status" value="1"/>
</dbReference>
<dbReference type="EMBL" id="HBIN01021099">
    <property type="protein sequence ID" value="CAE0446144.1"/>
    <property type="molecule type" value="Transcribed_RNA"/>
</dbReference>